<accession>A0ABS8XQB1</accession>
<keyword evidence="3" id="KW-1185">Reference proteome</keyword>
<evidence type="ECO:0000256" key="1">
    <source>
        <dbReference type="SAM" id="MobiDB-lite"/>
    </source>
</evidence>
<gene>
    <name evidence="2" type="ORF">LXT13_01355</name>
</gene>
<name>A0ABS8XQB1_9BURK</name>
<sequence>MDTHFIRMGPREPRLALELLVLGALLGLAWRACRGTHRHRHSARCARTPAAVHTWEGEGGRPTTPEQVAGGNEMTR</sequence>
<dbReference type="EMBL" id="JAJTWU010000001">
    <property type="protein sequence ID" value="MCE4553092.1"/>
    <property type="molecule type" value="Genomic_DNA"/>
</dbReference>
<comment type="caution">
    <text evidence="2">The sequence shown here is derived from an EMBL/GenBank/DDBJ whole genome shotgun (WGS) entry which is preliminary data.</text>
</comment>
<evidence type="ECO:0000313" key="2">
    <source>
        <dbReference type="EMBL" id="MCE4553092.1"/>
    </source>
</evidence>
<organism evidence="2 3">
    <name type="scientific">Pelomonas cellulosilytica</name>
    <dbReference type="NCBI Taxonomy" id="2906762"/>
    <lineage>
        <taxon>Bacteria</taxon>
        <taxon>Pseudomonadati</taxon>
        <taxon>Pseudomonadota</taxon>
        <taxon>Betaproteobacteria</taxon>
        <taxon>Burkholderiales</taxon>
        <taxon>Sphaerotilaceae</taxon>
        <taxon>Roseateles</taxon>
    </lineage>
</organism>
<reference evidence="2 3" key="1">
    <citation type="submission" date="2021-12" db="EMBL/GenBank/DDBJ databases">
        <title>Genome seq of P8.</title>
        <authorList>
            <person name="Seo T."/>
        </authorList>
    </citation>
    <scope>NUCLEOTIDE SEQUENCE [LARGE SCALE GENOMIC DNA]</scope>
    <source>
        <strain evidence="2 3">P8</strain>
    </source>
</reference>
<feature type="region of interest" description="Disordered" evidence="1">
    <location>
        <begin position="53"/>
        <end position="76"/>
    </location>
</feature>
<proteinExistence type="predicted"/>
<evidence type="ECO:0000313" key="3">
    <source>
        <dbReference type="Proteomes" id="UP001200741"/>
    </source>
</evidence>
<protein>
    <submittedName>
        <fullName evidence="2">Uncharacterized protein</fullName>
    </submittedName>
</protein>
<dbReference type="RefSeq" id="WP_233369801.1">
    <property type="nucleotide sequence ID" value="NZ_JAJTWU010000001.1"/>
</dbReference>
<dbReference type="Proteomes" id="UP001200741">
    <property type="component" value="Unassembled WGS sequence"/>
</dbReference>